<dbReference type="Gene3D" id="3.30.470.20">
    <property type="entry name" value="ATP-grasp fold, B domain"/>
    <property type="match status" value="1"/>
</dbReference>
<reference evidence="3 4" key="1">
    <citation type="journal article" date="2019" name="Int. J. Syst. Evol. Microbiol.">
        <title>The Global Catalogue of Microorganisms (GCM) 10K type strain sequencing project: providing services to taxonomists for standard genome sequencing and annotation.</title>
        <authorList>
            <consortium name="The Broad Institute Genomics Platform"/>
            <consortium name="The Broad Institute Genome Sequencing Center for Infectious Disease"/>
            <person name="Wu L."/>
            <person name="Ma J."/>
        </authorList>
    </citation>
    <scope>NUCLEOTIDE SEQUENCE [LARGE SCALE GENOMIC DNA]</scope>
    <source>
        <strain evidence="3 4">JCM 14326</strain>
    </source>
</reference>
<feature type="domain" description="PEP-utilising enzyme mobile" evidence="1">
    <location>
        <begin position="313"/>
        <end position="382"/>
    </location>
</feature>
<gene>
    <name evidence="3" type="ORF">GCM10009751_28530</name>
</gene>
<dbReference type="Pfam" id="PF00391">
    <property type="entry name" value="PEP-utilizers"/>
    <property type="match status" value="1"/>
</dbReference>
<dbReference type="Pfam" id="PF01326">
    <property type="entry name" value="PPDK_N"/>
    <property type="match status" value="1"/>
</dbReference>
<dbReference type="SUPFAM" id="SSF52009">
    <property type="entry name" value="Phosphohistidine domain"/>
    <property type="match status" value="1"/>
</dbReference>
<evidence type="ECO:0008006" key="5">
    <source>
        <dbReference type="Google" id="ProtNLM"/>
    </source>
</evidence>
<dbReference type="InterPro" id="IPR013815">
    <property type="entry name" value="ATP_grasp_subdomain_1"/>
</dbReference>
<evidence type="ECO:0000313" key="3">
    <source>
        <dbReference type="EMBL" id="GAA1868260.1"/>
    </source>
</evidence>
<keyword evidence="4" id="KW-1185">Reference proteome</keyword>
<comment type="caution">
    <text evidence="3">The sequence shown here is derived from an EMBL/GenBank/DDBJ whole genome shotgun (WGS) entry which is preliminary data.</text>
</comment>
<dbReference type="InterPro" id="IPR008279">
    <property type="entry name" value="PEP-util_enz_mobile_dom"/>
</dbReference>
<sequence length="396" mass="39787">MLTRLREATPAASGHKAGALGELLREGLPVPDGFVVPADVHPSGTETASSLRDAVAAELAWLDVPAVAVRSSAVDEDTAGASAAGQYESVIGARGTDEVCRAIAVCRASARAARVGPYRRRTGGSDPSSVPGMAVLVQPVIEAEASGVMFTPEQPGGLTRIEASWGLGLSVVGGTVTPDSYEAAADGTIGRSIGGKQARTDLSRAGSGVVTSTVTPDHQHARVLDDATVATLTDLGGRTARILGGRQDVEWAVADGAVWILQARPVTAPLPAGRVPALSIPAGALVGTPGSHGTVTAPARIVRGPSDFPAVRGGDIVVCRYTDPAWTPLFTIAAGVVTETGGALSHAAIVAREYGIPAVLGVPGATTCITNGARITVDGTAGTVTPSGGRSARALS</sequence>
<name>A0ABN2NHJ4_9MICO</name>
<dbReference type="InterPro" id="IPR002192">
    <property type="entry name" value="PPDK_AMP/ATP-bd"/>
</dbReference>
<dbReference type="EMBL" id="BAAANL010000005">
    <property type="protein sequence ID" value="GAA1868260.1"/>
    <property type="molecule type" value="Genomic_DNA"/>
</dbReference>
<dbReference type="InterPro" id="IPR036637">
    <property type="entry name" value="Phosphohistidine_dom_sf"/>
</dbReference>
<protein>
    <recommendedName>
        <fullName evidence="5">Pyruvate, water dikinase</fullName>
    </recommendedName>
</protein>
<dbReference type="SUPFAM" id="SSF56059">
    <property type="entry name" value="Glutathione synthetase ATP-binding domain-like"/>
    <property type="match status" value="1"/>
</dbReference>
<dbReference type="PANTHER" id="PTHR43615:SF1">
    <property type="entry name" value="PPDK_N DOMAIN-CONTAINING PROTEIN"/>
    <property type="match status" value="1"/>
</dbReference>
<dbReference type="RefSeq" id="WP_344104036.1">
    <property type="nucleotide sequence ID" value="NZ_BAAANL010000005.1"/>
</dbReference>
<evidence type="ECO:0000259" key="1">
    <source>
        <dbReference type="Pfam" id="PF00391"/>
    </source>
</evidence>
<feature type="domain" description="Pyruvate phosphate dikinase AMP/ATP-binding" evidence="2">
    <location>
        <begin position="65"/>
        <end position="267"/>
    </location>
</feature>
<proteinExistence type="predicted"/>
<organism evidence="3 4">
    <name type="scientific">Myceligenerans crystallogenes</name>
    <dbReference type="NCBI Taxonomy" id="316335"/>
    <lineage>
        <taxon>Bacteria</taxon>
        <taxon>Bacillati</taxon>
        <taxon>Actinomycetota</taxon>
        <taxon>Actinomycetes</taxon>
        <taxon>Micrococcales</taxon>
        <taxon>Promicromonosporaceae</taxon>
        <taxon>Myceligenerans</taxon>
    </lineage>
</organism>
<dbReference type="Proteomes" id="UP001501094">
    <property type="component" value="Unassembled WGS sequence"/>
</dbReference>
<evidence type="ECO:0000313" key="4">
    <source>
        <dbReference type="Proteomes" id="UP001501094"/>
    </source>
</evidence>
<accession>A0ABN2NHJ4</accession>
<dbReference type="InterPro" id="IPR051549">
    <property type="entry name" value="PEP_Utilizing_Enz"/>
</dbReference>
<dbReference type="Gene3D" id="3.30.1490.20">
    <property type="entry name" value="ATP-grasp fold, A domain"/>
    <property type="match status" value="1"/>
</dbReference>
<evidence type="ECO:0000259" key="2">
    <source>
        <dbReference type="Pfam" id="PF01326"/>
    </source>
</evidence>
<dbReference type="Gene3D" id="3.50.30.10">
    <property type="entry name" value="Phosphohistidine domain"/>
    <property type="match status" value="1"/>
</dbReference>
<dbReference type="PANTHER" id="PTHR43615">
    <property type="entry name" value="PHOSPHOENOLPYRUVATE SYNTHASE-RELATED"/>
    <property type="match status" value="1"/>
</dbReference>